<gene>
    <name evidence="6" type="ORF">LAESUDRAFT_548010</name>
</gene>
<dbReference type="Pfam" id="PF00109">
    <property type="entry name" value="ketoacyl-synt"/>
    <property type="match status" value="1"/>
</dbReference>
<dbReference type="InterPro" id="IPR014030">
    <property type="entry name" value="Ketoacyl_synth_N"/>
</dbReference>
<accession>A0A165FQC3</accession>
<evidence type="ECO:0000256" key="3">
    <source>
        <dbReference type="ARBA" id="ARBA00022679"/>
    </source>
</evidence>
<keyword evidence="7" id="KW-1185">Reference proteome</keyword>
<dbReference type="GeneID" id="63819919"/>
<dbReference type="AlphaFoldDB" id="A0A165FQC3"/>
<dbReference type="InterPro" id="IPR016035">
    <property type="entry name" value="Acyl_Trfase/lysoPLipase"/>
</dbReference>
<dbReference type="Gene3D" id="3.40.366.10">
    <property type="entry name" value="Malonyl-Coenzyme A Acyl Carrier Protein, domain 2"/>
    <property type="match status" value="1"/>
</dbReference>
<name>A0A165FQC3_9APHY</name>
<dbReference type="InterPro" id="IPR014043">
    <property type="entry name" value="Acyl_transferase_dom"/>
</dbReference>
<protein>
    <recommendedName>
        <fullName evidence="5">Ketosynthase family 3 (KS3) domain-containing protein</fullName>
    </recommendedName>
</protein>
<evidence type="ECO:0000313" key="7">
    <source>
        <dbReference type="Proteomes" id="UP000076871"/>
    </source>
</evidence>
<evidence type="ECO:0000256" key="4">
    <source>
        <dbReference type="SAM" id="MobiDB-lite"/>
    </source>
</evidence>
<feature type="region of interest" description="Disordered" evidence="4">
    <location>
        <begin position="55"/>
        <end position="78"/>
    </location>
</feature>
<keyword evidence="1" id="KW-0596">Phosphopantetheine</keyword>
<dbReference type="Pfam" id="PF02801">
    <property type="entry name" value="Ketoacyl-synt_C"/>
    <property type="match status" value="1"/>
</dbReference>
<keyword evidence="3" id="KW-0808">Transferase</keyword>
<dbReference type="Gene3D" id="1.10.1200.10">
    <property type="entry name" value="ACP-like"/>
    <property type="match status" value="1"/>
</dbReference>
<dbReference type="InterPro" id="IPR032821">
    <property type="entry name" value="PKS_assoc"/>
</dbReference>
<dbReference type="EMBL" id="KV427612">
    <property type="protein sequence ID" value="KZT09317.1"/>
    <property type="molecule type" value="Genomic_DNA"/>
</dbReference>
<dbReference type="PROSITE" id="PS52004">
    <property type="entry name" value="KS3_2"/>
    <property type="match status" value="1"/>
</dbReference>
<dbReference type="Pfam" id="PF16197">
    <property type="entry name" value="KAsynt_C_assoc"/>
    <property type="match status" value="1"/>
</dbReference>
<dbReference type="InterPro" id="IPR050091">
    <property type="entry name" value="PKS_NRPS_Biosynth_Enz"/>
</dbReference>
<dbReference type="RefSeq" id="XP_040767057.1">
    <property type="nucleotide sequence ID" value="XM_040902888.1"/>
</dbReference>
<evidence type="ECO:0000259" key="5">
    <source>
        <dbReference type="PROSITE" id="PS52004"/>
    </source>
</evidence>
<evidence type="ECO:0000256" key="2">
    <source>
        <dbReference type="ARBA" id="ARBA00022553"/>
    </source>
</evidence>
<dbReference type="SUPFAM" id="SSF53474">
    <property type="entry name" value="alpha/beta-Hydrolases"/>
    <property type="match status" value="1"/>
</dbReference>
<dbReference type="SUPFAM" id="SSF53901">
    <property type="entry name" value="Thiolase-like"/>
    <property type="match status" value="1"/>
</dbReference>
<dbReference type="InterPro" id="IPR009081">
    <property type="entry name" value="PP-bd_ACP"/>
</dbReference>
<proteinExistence type="predicted"/>
<dbReference type="SUPFAM" id="SSF47336">
    <property type="entry name" value="ACP-like"/>
    <property type="match status" value="1"/>
</dbReference>
<dbReference type="SUPFAM" id="SSF55048">
    <property type="entry name" value="Probable ACP-binding domain of malonyl-CoA ACP transacylase"/>
    <property type="match status" value="1"/>
</dbReference>
<dbReference type="InterPro" id="IPR029058">
    <property type="entry name" value="AB_hydrolase_fold"/>
</dbReference>
<feature type="domain" description="Ketosynthase family 3 (KS3)" evidence="5">
    <location>
        <begin position="12"/>
        <end position="421"/>
    </location>
</feature>
<dbReference type="GO" id="GO:0006633">
    <property type="term" value="P:fatty acid biosynthetic process"/>
    <property type="evidence" value="ECO:0007669"/>
    <property type="project" value="TreeGrafter"/>
</dbReference>
<dbReference type="Proteomes" id="UP000076871">
    <property type="component" value="Unassembled WGS sequence"/>
</dbReference>
<keyword evidence="2" id="KW-0597">Phosphoprotein</keyword>
<evidence type="ECO:0000256" key="1">
    <source>
        <dbReference type="ARBA" id="ARBA00022450"/>
    </source>
</evidence>
<dbReference type="SUPFAM" id="SSF52151">
    <property type="entry name" value="FabD/lysophospholipase-like"/>
    <property type="match status" value="1"/>
</dbReference>
<dbReference type="Pfam" id="PF00550">
    <property type="entry name" value="PP-binding"/>
    <property type="match status" value="1"/>
</dbReference>
<dbReference type="InterPro" id="IPR014031">
    <property type="entry name" value="Ketoacyl_synth_C"/>
</dbReference>
<dbReference type="STRING" id="1314785.A0A165FQC3"/>
<reference evidence="6 7" key="1">
    <citation type="journal article" date="2016" name="Mol. Biol. Evol.">
        <title>Comparative Genomics of Early-Diverging Mushroom-Forming Fungi Provides Insights into the Origins of Lignocellulose Decay Capabilities.</title>
        <authorList>
            <person name="Nagy L.G."/>
            <person name="Riley R."/>
            <person name="Tritt A."/>
            <person name="Adam C."/>
            <person name="Daum C."/>
            <person name="Floudas D."/>
            <person name="Sun H."/>
            <person name="Yadav J.S."/>
            <person name="Pangilinan J."/>
            <person name="Larsson K.H."/>
            <person name="Matsuura K."/>
            <person name="Barry K."/>
            <person name="Labutti K."/>
            <person name="Kuo R."/>
            <person name="Ohm R.A."/>
            <person name="Bhattacharya S.S."/>
            <person name="Shirouzu T."/>
            <person name="Yoshinaga Y."/>
            <person name="Martin F.M."/>
            <person name="Grigoriev I.V."/>
            <person name="Hibbett D.S."/>
        </authorList>
    </citation>
    <scope>NUCLEOTIDE SEQUENCE [LARGE SCALE GENOMIC DNA]</scope>
    <source>
        <strain evidence="6 7">93-53</strain>
    </source>
</reference>
<dbReference type="InterPro" id="IPR016039">
    <property type="entry name" value="Thiolase-like"/>
</dbReference>
<dbReference type="SMART" id="SM00825">
    <property type="entry name" value="PKS_KS"/>
    <property type="match status" value="1"/>
</dbReference>
<dbReference type="Gene3D" id="3.40.50.1820">
    <property type="entry name" value="alpha/beta hydrolase"/>
    <property type="match status" value="1"/>
</dbReference>
<dbReference type="PANTHER" id="PTHR43775:SF37">
    <property type="entry name" value="SI:DKEY-61P9.11"/>
    <property type="match status" value="1"/>
</dbReference>
<feature type="region of interest" description="Disordered" evidence="4">
    <location>
        <begin position="874"/>
        <end position="894"/>
    </location>
</feature>
<organism evidence="6 7">
    <name type="scientific">Laetiporus sulphureus 93-53</name>
    <dbReference type="NCBI Taxonomy" id="1314785"/>
    <lineage>
        <taxon>Eukaryota</taxon>
        <taxon>Fungi</taxon>
        <taxon>Dikarya</taxon>
        <taxon>Basidiomycota</taxon>
        <taxon>Agaricomycotina</taxon>
        <taxon>Agaricomycetes</taxon>
        <taxon>Polyporales</taxon>
        <taxon>Laetiporus</taxon>
    </lineage>
</organism>
<dbReference type="InterPro" id="IPR036736">
    <property type="entry name" value="ACP-like_sf"/>
</dbReference>
<dbReference type="InterPro" id="IPR020841">
    <property type="entry name" value="PKS_Beta-ketoAc_synthase_dom"/>
</dbReference>
<dbReference type="Gene3D" id="3.40.47.10">
    <property type="match status" value="1"/>
</dbReference>
<dbReference type="GO" id="GO:0004312">
    <property type="term" value="F:fatty acid synthase activity"/>
    <property type="evidence" value="ECO:0007669"/>
    <property type="project" value="TreeGrafter"/>
</dbReference>
<dbReference type="InterPro" id="IPR016036">
    <property type="entry name" value="Malonyl_transacylase_ACP-bd"/>
</dbReference>
<dbReference type="CDD" id="cd00833">
    <property type="entry name" value="PKS"/>
    <property type="match status" value="1"/>
</dbReference>
<evidence type="ECO:0000313" key="6">
    <source>
        <dbReference type="EMBL" id="KZT09317.1"/>
    </source>
</evidence>
<dbReference type="InterPro" id="IPR001227">
    <property type="entry name" value="Ac_transferase_dom_sf"/>
</dbReference>
<dbReference type="Pfam" id="PF00698">
    <property type="entry name" value="Acyl_transf_1"/>
    <property type="match status" value="1"/>
</dbReference>
<sequence length="1268" mass="137973">MSPNFYTSLSEKRPVAIVGIAAQLPSGTHAQHDLDYKQFVEFLLNKGEAYEELPRERSNSTCWSEDASSRNTSPHGSFLKDTGSFDHVEFGISNEEARNMALSTKKLLELSFLSLIDAGINYRGQNVGWYASGTAHDVLSVAELDDQEGKSAFASIPCLADEISRHLDLRGPCVPIDATCNSSLTALHLAVQAIRAGECDAAVVAGCHLVRFSNFAQQLSDSASARECASRLFDAADGLAIGEGAIAVVLKPYDAAIRDGDHIYGNILGTGINASGAVTPVSHPGSDMRVDAMHRAYLGIDSEPNDVDYIEIHGVGAFADDSWISQNFGRDREVLIGSVAGNMGHLGNVSFLVSLCKACSMFETGVIPPSVNFPNGAWDKCNLRVPLEPTHIKARSPSGKVTISISSSGVGGTNGHVVMQGILPQGVDQMDVQEAVHSTLLVAGGLTPRSASAVAANLDCLSDAFADQLAALSTICGRRVRQMTWRSYAVTHPGQKIPRFSSPVFVPHVRQPMVFVFPGQGPQHINMGRQLFHRYTVFRDTILELDACYRDATGMSLIQQVGLFDDVHPLQVLPAIWPSSIIFPAMAMIQIALYDLLRSLGLRADVFVGHSAGETPMLYASGAGPKRMAMEIAIAQGQALSAVEKAGGAMAALSCDAAQARSIIHLVRPTGERGILDIASYNASGAVAISGHEYLVDRAVEIAASRGISARKLATRVAVHSGLMDLCQAEYFSRIKEIFARYPGEHKPQVTTYSTATGALLEGFTANYFWHNFRDPVHFAQAFEAICQTCPHASFVEVSPHPVLSTYMQEMGAQPSSVVCPMSRSKKYEDFQEERQFLSCLGKIVAMGYNSVDFHILNGQDTISHSIELPPYPFGKRQLGSPPPSPPPDSPRDALRATVLHSLDIDPSSFSDDAPLSSYGLDSLAAGRLAFALRPFVTLASADLLEKVSLLDLERRLEEKQTGSEATEKVAPSITYFQWDEVHKSGQTVLKLVDNGETPLIVLHGASGSALPFISIQEKFTTSLWALQTTPETPKYPFTAFCRFYYEQIKAAQPQGPYRLGAFCASTLMTSVIAKMLEDNGDEVVQLCYIDHFPLLWLSPLIQPDDEAMQLRKAGPSLIQRLLDSMLALYRADPSPARHRAAQDWENAANGLEAPAHVLDWWETFNNLHVGIYEFFFELLPPEQAPTLSALQEALCQWMASIKAPKTIYVAQKGYLAFIPETGKAGWEQYGIERVAPDAKIITVTGGHFNVLDDAAFIQTVQTEWSRR</sequence>
<dbReference type="OrthoDB" id="329835at2759"/>
<dbReference type="InParanoid" id="A0A165FQC3"/>
<dbReference type="PANTHER" id="PTHR43775">
    <property type="entry name" value="FATTY ACID SYNTHASE"/>
    <property type="match status" value="1"/>
</dbReference>
<dbReference type="SMART" id="SM00827">
    <property type="entry name" value="PKS_AT"/>
    <property type="match status" value="1"/>
</dbReference>